<evidence type="ECO:0000313" key="2">
    <source>
        <dbReference type="Proteomes" id="UP000053237"/>
    </source>
</evidence>
<evidence type="ECO:0000313" key="1">
    <source>
        <dbReference type="EMBL" id="CCI49361.1"/>
    </source>
</evidence>
<keyword evidence="2" id="KW-1185">Reference proteome</keyword>
<protein>
    <submittedName>
        <fullName evidence="1">Uncharacterized protein</fullName>
    </submittedName>
</protein>
<reference evidence="1 2" key="1">
    <citation type="submission" date="2012-05" db="EMBL/GenBank/DDBJ databases">
        <title>Recombination and specialization in a pathogen metapopulation.</title>
        <authorList>
            <person name="Gardiner A."/>
            <person name="Kemen E."/>
            <person name="Schultz-Larsen T."/>
            <person name="MacLean D."/>
            <person name="Van Oosterhout C."/>
            <person name="Jones J.D.G."/>
        </authorList>
    </citation>
    <scope>NUCLEOTIDE SEQUENCE [LARGE SCALE GENOMIC DNA]</scope>
    <source>
        <strain evidence="1 2">Ac Nc2</strain>
    </source>
</reference>
<comment type="caution">
    <text evidence="1">The sequence shown here is derived from an EMBL/GenBank/DDBJ whole genome shotgun (WGS) entry which is preliminary data.</text>
</comment>
<dbReference type="Proteomes" id="UP000053237">
    <property type="component" value="Unassembled WGS sequence"/>
</dbReference>
<sequence length="212" mass="24139">MRSFAISFDIFQKSRNVNFFPIITKRVNADRKPCEFDSVQLPESDPIGVISNAISKLSFYVLWGERQLSSAHCVIVHKETAVSREVRSVLWHLFSSLLIESIRKGYVITAAITAIRLSTNLLFGYFSSARERTSYEIESNAQCTPSCYYDQIISELTAFEDTNAKCIRCNHWIMALCMLLCENGKKTKKCDHHVNGRNMRSISFLNPFACTG</sequence>
<name>A0A024GS28_9STRA</name>
<gene>
    <name evidence="1" type="ORF">BN9_106750</name>
</gene>
<dbReference type="EMBL" id="CAIX01000292">
    <property type="protein sequence ID" value="CCI49361.1"/>
    <property type="molecule type" value="Genomic_DNA"/>
</dbReference>
<proteinExistence type="predicted"/>
<dbReference type="InParanoid" id="A0A024GS28"/>
<dbReference type="AlphaFoldDB" id="A0A024GS28"/>
<organism evidence="1 2">
    <name type="scientific">Albugo candida</name>
    <dbReference type="NCBI Taxonomy" id="65357"/>
    <lineage>
        <taxon>Eukaryota</taxon>
        <taxon>Sar</taxon>
        <taxon>Stramenopiles</taxon>
        <taxon>Oomycota</taxon>
        <taxon>Peronosporomycetes</taxon>
        <taxon>Albuginales</taxon>
        <taxon>Albuginaceae</taxon>
        <taxon>Albugo</taxon>
    </lineage>
</organism>
<accession>A0A024GS28</accession>